<evidence type="ECO:0000313" key="8">
    <source>
        <dbReference type="EMBL" id="VIP04713.1"/>
    </source>
</evidence>
<keyword evidence="8" id="KW-0723">Serine/threonine-protein kinase</keyword>
<dbReference type="AlphaFoldDB" id="A0A6C2YU92"/>
<feature type="compositionally biased region" description="Basic and acidic residues" evidence="6">
    <location>
        <begin position="361"/>
        <end position="371"/>
    </location>
</feature>
<dbReference type="EMBL" id="LR593887">
    <property type="protein sequence ID" value="VTS06785.1"/>
    <property type="molecule type" value="Genomic_DNA"/>
</dbReference>
<dbReference type="InterPro" id="IPR000719">
    <property type="entry name" value="Prot_kinase_dom"/>
</dbReference>
<evidence type="ECO:0000256" key="4">
    <source>
        <dbReference type="ARBA" id="ARBA00022840"/>
    </source>
</evidence>
<evidence type="ECO:0000256" key="1">
    <source>
        <dbReference type="ARBA" id="ARBA00022679"/>
    </source>
</evidence>
<dbReference type="PANTHER" id="PTHR43289:SF6">
    <property type="entry name" value="SERINE_THREONINE-PROTEIN KINASE NEKL-3"/>
    <property type="match status" value="1"/>
</dbReference>
<dbReference type="Proteomes" id="UP000464378">
    <property type="component" value="Chromosome"/>
</dbReference>
<evidence type="ECO:0000256" key="6">
    <source>
        <dbReference type="SAM" id="MobiDB-lite"/>
    </source>
</evidence>
<dbReference type="InterPro" id="IPR008271">
    <property type="entry name" value="Ser/Thr_kinase_AS"/>
</dbReference>
<dbReference type="PROSITE" id="PS00108">
    <property type="entry name" value="PROTEIN_KINASE_ST"/>
    <property type="match status" value="1"/>
</dbReference>
<keyword evidence="1" id="KW-0808">Transferase</keyword>
<dbReference type="GO" id="GO:0005524">
    <property type="term" value="F:ATP binding"/>
    <property type="evidence" value="ECO:0007669"/>
    <property type="project" value="UniProtKB-UniRule"/>
</dbReference>
<evidence type="ECO:0000256" key="5">
    <source>
        <dbReference type="PROSITE-ProRule" id="PRU10141"/>
    </source>
</evidence>
<dbReference type="CDD" id="cd14014">
    <property type="entry name" value="STKc_PknB_like"/>
    <property type="match status" value="1"/>
</dbReference>
<dbReference type="Gene3D" id="3.30.200.20">
    <property type="entry name" value="Phosphorylase Kinase, domain 1"/>
    <property type="match status" value="1"/>
</dbReference>
<sequence>MQTTAAWLLDLVSRSGLLPEGTTQQLASEWPNPDGPARDLARELIQRGFLTPFQANLLLQGKYRTFFLFSKYKLLDMLGSGGMGRVYLCEHINLHRLVAVKVLLQQHLKDPSSVERFYREARVIAALEHPNIVRIYDVEPHPTAPLMVMEYIDGIDLETLVSRHGPLSVERACNYLAQAAMGLQYVSYAGLVHRDMKPGNLLLNRDGEVKIVDLGLARFFNRGGAAGADDAVAMGTADYFAPEQALGETVDIRADLYALGGTMFYLLTGQPPFAGRDLPQKLLAHQSEAPPSLRDFRSDIPPELDAIVQRLMAKAREDRFASPQELVEALSPWTQTLIPPPAPEELVRDPLGNGLNNEVRERSSVARRADHPLNLPNTSESDARSKAAAKGPPTILGQSKPIPLWRWIAVGVISAGLFVIVALPVLAPAGPPAPTTPTPTPPALGTSPISLDPSEPLPPDQARFHLGQERIVEFEVVYTGYDNGKTLLFLNSMQEYSRPECFTVVVPRELVGSAPFAGEFEELGKTFTGKRIRVKGPITEYSRNRHPQVVLQSADQVTVLN</sequence>
<dbReference type="Gene3D" id="1.10.510.10">
    <property type="entry name" value="Transferase(Phosphotransferase) domain 1"/>
    <property type="match status" value="1"/>
</dbReference>
<reference evidence="8" key="1">
    <citation type="submission" date="2019-04" db="EMBL/GenBank/DDBJ databases">
        <authorList>
            <consortium name="Science for Life Laboratories"/>
        </authorList>
    </citation>
    <scope>NUCLEOTIDE SEQUENCE</scope>
    <source>
        <strain evidence="8">MBLW1</strain>
    </source>
</reference>
<dbReference type="PANTHER" id="PTHR43289">
    <property type="entry name" value="MITOGEN-ACTIVATED PROTEIN KINASE KINASE KINASE 20-RELATED"/>
    <property type="match status" value="1"/>
</dbReference>
<accession>A0A6C2YU92</accession>
<feature type="domain" description="Protein kinase" evidence="7">
    <location>
        <begin position="72"/>
        <end position="334"/>
    </location>
</feature>
<dbReference type="InterPro" id="IPR011009">
    <property type="entry name" value="Kinase-like_dom_sf"/>
</dbReference>
<dbReference type="SUPFAM" id="SSF56112">
    <property type="entry name" value="Protein kinase-like (PK-like)"/>
    <property type="match status" value="1"/>
</dbReference>
<feature type="compositionally biased region" description="Pro residues" evidence="6">
    <location>
        <begin position="433"/>
        <end position="442"/>
    </location>
</feature>
<evidence type="ECO:0000256" key="3">
    <source>
        <dbReference type="ARBA" id="ARBA00022777"/>
    </source>
</evidence>
<dbReference type="PROSITE" id="PS00107">
    <property type="entry name" value="PROTEIN_KINASE_ATP"/>
    <property type="match status" value="1"/>
</dbReference>
<dbReference type="GO" id="GO:0004674">
    <property type="term" value="F:protein serine/threonine kinase activity"/>
    <property type="evidence" value="ECO:0007669"/>
    <property type="project" value="UniProtKB-KW"/>
</dbReference>
<dbReference type="PROSITE" id="PS50011">
    <property type="entry name" value="PROTEIN_KINASE_DOM"/>
    <property type="match status" value="1"/>
</dbReference>
<dbReference type="RefSeq" id="WP_162659757.1">
    <property type="nucleotide sequence ID" value="NZ_LR593887.1"/>
</dbReference>
<dbReference type="Pfam" id="PF00069">
    <property type="entry name" value="Pkinase"/>
    <property type="match status" value="1"/>
</dbReference>
<keyword evidence="3 8" id="KW-0418">Kinase</keyword>
<evidence type="ECO:0000259" key="7">
    <source>
        <dbReference type="PROSITE" id="PS50011"/>
    </source>
</evidence>
<feature type="binding site" evidence="5">
    <location>
        <position position="101"/>
    </location>
    <ligand>
        <name>ATP</name>
        <dbReference type="ChEBI" id="CHEBI:30616"/>
    </ligand>
</feature>
<dbReference type="EMBL" id="LR586016">
    <property type="protein sequence ID" value="VIP04713.1"/>
    <property type="molecule type" value="Genomic_DNA"/>
</dbReference>
<dbReference type="SMART" id="SM00220">
    <property type="entry name" value="S_TKc"/>
    <property type="match status" value="1"/>
</dbReference>
<keyword evidence="2 5" id="KW-0547">Nucleotide-binding</keyword>
<organism evidence="8">
    <name type="scientific">Tuwongella immobilis</name>
    <dbReference type="NCBI Taxonomy" id="692036"/>
    <lineage>
        <taxon>Bacteria</taxon>
        <taxon>Pseudomonadati</taxon>
        <taxon>Planctomycetota</taxon>
        <taxon>Planctomycetia</taxon>
        <taxon>Gemmatales</taxon>
        <taxon>Gemmataceae</taxon>
        <taxon>Tuwongella</taxon>
    </lineage>
</organism>
<gene>
    <name evidence="8" type="ORF">GMBLW1_44800</name>
</gene>
<dbReference type="InterPro" id="IPR017441">
    <property type="entry name" value="Protein_kinase_ATP_BS"/>
</dbReference>
<feature type="region of interest" description="Disordered" evidence="6">
    <location>
        <begin position="433"/>
        <end position="453"/>
    </location>
</feature>
<dbReference type="InParanoid" id="A0A6C2YU92"/>
<evidence type="ECO:0000256" key="2">
    <source>
        <dbReference type="ARBA" id="ARBA00022741"/>
    </source>
</evidence>
<proteinExistence type="predicted"/>
<keyword evidence="9" id="KW-1185">Reference proteome</keyword>
<feature type="region of interest" description="Disordered" evidence="6">
    <location>
        <begin position="361"/>
        <end position="394"/>
    </location>
</feature>
<dbReference type="KEGG" id="tim:GMBLW1_44800"/>
<name>A0A6C2YU92_9BACT</name>
<evidence type="ECO:0000313" key="9">
    <source>
        <dbReference type="Proteomes" id="UP000464378"/>
    </source>
</evidence>
<keyword evidence="4 5" id="KW-0067">ATP-binding</keyword>
<protein>
    <recommendedName>
        <fullName evidence="7">Protein kinase domain-containing protein</fullName>
    </recommendedName>
</protein>